<gene>
    <name evidence="2" type="ORF">XELAEV_18033712mg</name>
</gene>
<feature type="domain" description="Helix-turn-helix" evidence="1">
    <location>
        <begin position="23"/>
        <end position="78"/>
    </location>
</feature>
<dbReference type="PANTHER" id="PTHR21301">
    <property type="entry name" value="REVERSE TRANSCRIPTASE"/>
    <property type="match status" value="1"/>
</dbReference>
<protein>
    <recommendedName>
        <fullName evidence="1">Helix-turn-helix domain-containing protein</fullName>
    </recommendedName>
</protein>
<dbReference type="PANTHER" id="PTHR21301:SF13">
    <property type="match status" value="1"/>
</dbReference>
<sequence length="298" mass="35180">MIFKNNGVLCTWTYRKVTATNTLLRAESHHPQALIRGIPIGQFLRIWRNCSLDCDYEQQAEELTQRLTNRGYSKQTISTGYEKAKQSNRTELIFKNKQKQTKVRFITDYNSQWYDIQQVLKRNWDILLADPELKCFLVVFPSMTARRAPSLKDNLNSSHFVNNSHGKALTWLPEPEKEMHKCGHCKCCKYVKKFSDFTHLQNKTTYKINNFPWLIWYHSQEVVKTTAVVYVIECSCPMRYVGKTFRSLGKRILEHWAETQKNLRMFGIEQVSLGIRGGEVDKTLLQKELRWMYELNTY</sequence>
<dbReference type="Proteomes" id="UP000694892">
    <property type="component" value="Chromosome 6S"/>
</dbReference>
<dbReference type="EMBL" id="CM004477">
    <property type="protein sequence ID" value="OCT74725.1"/>
    <property type="molecule type" value="Genomic_DNA"/>
</dbReference>
<evidence type="ECO:0000313" key="2">
    <source>
        <dbReference type="EMBL" id="OCT74725.1"/>
    </source>
</evidence>
<dbReference type="InterPro" id="IPR058912">
    <property type="entry name" value="HTH_animal"/>
</dbReference>
<proteinExistence type="predicted"/>
<dbReference type="AlphaFoldDB" id="A0A974CJT2"/>
<name>A0A974CJT2_XENLA</name>
<evidence type="ECO:0000259" key="1">
    <source>
        <dbReference type="Pfam" id="PF26215"/>
    </source>
</evidence>
<accession>A0A974CJT2</accession>
<reference evidence="3" key="1">
    <citation type="journal article" date="2016" name="Nature">
        <title>Genome evolution in the allotetraploid frog Xenopus laevis.</title>
        <authorList>
            <person name="Session A.M."/>
            <person name="Uno Y."/>
            <person name="Kwon T."/>
            <person name="Chapman J.A."/>
            <person name="Toyoda A."/>
            <person name="Takahashi S."/>
            <person name="Fukui A."/>
            <person name="Hikosaka A."/>
            <person name="Suzuki A."/>
            <person name="Kondo M."/>
            <person name="van Heeringen S.J."/>
            <person name="Quigley I."/>
            <person name="Heinz S."/>
            <person name="Ogino H."/>
            <person name="Ochi H."/>
            <person name="Hellsten U."/>
            <person name="Lyons J.B."/>
            <person name="Simakov O."/>
            <person name="Putnam N."/>
            <person name="Stites J."/>
            <person name="Kuroki Y."/>
            <person name="Tanaka T."/>
            <person name="Michiue T."/>
            <person name="Watanabe M."/>
            <person name="Bogdanovic O."/>
            <person name="Lister R."/>
            <person name="Georgiou G."/>
            <person name="Paranjpe S.S."/>
            <person name="van Kruijsbergen I."/>
            <person name="Shu S."/>
            <person name="Carlson J."/>
            <person name="Kinoshita T."/>
            <person name="Ohta Y."/>
            <person name="Mawaribuchi S."/>
            <person name="Jenkins J."/>
            <person name="Grimwood J."/>
            <person name="Schmutz J."/>
            <person name="Mitros T."/>
            <person name="Mozaffari S.V."/>
            <person name="Suzuki Y."/>
            <person name="Haramoto Y."/>
            <person name="Yamamoto T.S."/>
            <person name="Takagi C."/>
            <person name="Heald R."/>
            <person name="Miller K."/>
            <person name="Haudenschild C."/>
            <person name="Kitzman J."/>
            <person name="Nakayama T."/>
            <person name="Izutsu Y."/>
            <person name="Robert J."/>
            <person name="Fortriede J."/>
            <person name="Burns K."/>
            <person name="Lotay V."/>
            <person name="Karimi K."/>
            <person name="Yasuoka Y."/>
            <person name="Dichmann D.S."/>
            <person name="Flajnik M.F."/>
            <person name="Houston D.W."/>
            <person name="Shendure J."/>
            <person name="DuPasquier L."/>
            <person name="Vize P.D."/>
            <person name="Zorn A.M."/>
            <person name="Ito M."/>
            <person name="Marcotte E.M."/>
            <person name="Wallingford J.B."/>
            <person name="Ito Y."/>
            <person name="Asashima M."/>
            <person name="Ueno N."/>
            <person name="Matsuda Y."/>
            <person name="Veenstra G.J."/>
            <person name="Fujiyama A."/>
            <person name="Harland R.M."/>
            <person name="Taira M."/>
            <person name="Rokhsar D.S."/>
        </authorList>
    </citation>
    <scope>NUCLEOTIDE SEQUENCE [LARGE SCALE GENOMIC DNA]</scope>
    <source>
        <strain evidence="3">J</strain>
    </source>
</reference>
<evidence type="ECO:0000313" key="3">
    <source>
        <dbReference type="Proteomes" id="UP000694892"/>
    </source>
</evidence>
<organism evidence="2 3">
    <name type="scientific">Xenopus laevis</name>
    <name type="common">African clawed frog</name>
    <dbReference type="NCBI Taxonomy" id="8355"/>
    <lineage>
        <taxon>Eukaryota</taxon>
        <taxon>Metazoa</taxon>
        <taxon>Chordata</taxon>
        <taxon>Craniata</taxon>
        <taxon>Vertebrata</taxon>
        <taxon>Euteleostomi</taxon>
        <taxon>Amphibia</taxon>
        <taxon>Batrachia</taxon>
        <taxon>Anura</taxon>
        <taxon>Pipoidea</taxon>
        <taxon>Pipidae</taxon>
        <taxon>Xenopodinae</taxon>
        <taxon>Xenopus</taxon>
        <taxon>Xenopus</taxon>
    </lineage>
</organism>
<dbReference type="Pfam" id="PF26215">
    <property type="entry name" value="HTH_animal"/>
    <property type="match status" value="1"/>
</dbReference>